<dbReference type="InterPro" id="IPR002048">
    <property type="entry name" value="EF_hand_dom"/>
</dbReference>
<dbReference type="PANTHER" id="PTHR23048">
    <property type="entry name" value="MYOSIN LIGHT CHAIN 1, 3"/>
    <property type="match status" value="1"/>
</dbReference>
<protein>
    <recommendedName>
        <fullName evidence="6">Troponin C, skeletal muscle</fullName>
    </recommendedName>
</protein>
<dbReference type="InterPro" id="IPR011992">
    <property type="entry name" value="EF-hand-dom_pair"/>
</dbReference>
<dbReference type="FunFam" id="1.10.238.10:FF:000107">
    <property type="entry name" value="Troponin C, skeletal muscle"/>
    <property type="match status" value="2"/>
</dbReference>
<feature type="domain" description="EF-hand" evidence="7">
    <location>
        <begin position="33"/>
        <end position="61"/>
    </location>
</feature>
<dbReference type="Gene3D" id="1.10.238.10">
    <property type="entry name" value="EF-hand"/>
    <property type="match status" value="4"/>
</dbReference>
<keyword evidence="2" id="KW-0677">Repeat</keyword>
<feature type="domain" description="EF-hand" evidence="7">
    <location>
        <begin position="138"/>
        <end position="173"/>
    </location>
</feature>
<dbReference type="AlphaFoldDB" id="A0A401RUQ7"/>
<dbReference type="InterPro" id="IPR050230">
    <property type="entry name" value="CALM/Myosin/TropC-like"/>
</dbReference>
<keyword evidence="4" id="KW-0514">Muscle protein</keyword>
<dbReference type="OMA" id="KYLGSRW"/>
<dbReference type="GO" id="GO:0005509">
    <property type="term" value="F:calcium ion binding"/>
    <property type="evidence" value="ECO:0007669"/>
    <property type="project" value="InterPro"/>
</dbReference>
<sequence length="293" mass="33890">MTVQSQYNGTVIITRDLKPGMILKGTWALEGYAVFDMFDADGGDDISNEQLVEMMKILAQNPTRKEINAIIEEMDKERSGTTDFEELLMIMTRRTKEEVKGFFKDHLVELFCVFDKNVDRFIDCVELKFMIYSGGEHFGDEEVNELMREWDKNNDGKLDLDELKALFEMFDADGGGDISTKELFKVMKILGQNPIREELDTIIEEVDKDGSGTTEFEEFLVMMLKQMKEKSEEQLAEFFHVFDMNADSFVDRAELIEVIRASGEPATDEEIDEFMKKWDKNNDDKLDLDGVYK</sequence>
<dbReference type="SUPFAM" id="SSF47473">
    <property type="entry name" value="EF-hand"/>
    <property type="match status" value="2"/>
</dbReference>
<feature type="domain" description="EF-hand" evidence="7">
    <location>
        <begin position="102"/>
        <end position="137"/>
    </location>
</feature>
<organism evidence="8 9">
    <name type="scientific">Chiloscyllium punctatum</name>
    <name type="common">Brownbanded bambooshark</name>
    <name type="synonym">Hemiscyllium punctatum</name>
    <dbReference type="NCBI Taxonomy" id="137246"/>
    <lineage>
        <taxon>Eukaryota</taxon>
        <taxon>Metazoa</taxon>
        <taxon>Chordata</taxon>
        <taxon>Craniata</taxon>
        <taxon>Vertebrata</taxon>
        <taxon>Chondrichthyes</taxon>
        <taxon>Elasmobranchii</taxon>
        <taxon>Galeomorphii</taxon>
        <taxon>Galeoidea</taxon>
        <taxon>Orectolobiformes</taxon>
        <taxon>Hemiscylliidae</taxon>
        <taxon>Chiloscyllium</taxon>
    </lineage>
</organism>
<dbReference type="CDD" id="cd00051">
    <property type="entry name" value="EFh"/>
    <property type="match status" value="2"/>
</dbReference>
<reference evidence="8 9" key="1">
    <citation type="journal article" date="2018" name="Nat. Ecol. Evol.">
        <title>Shark genomes provide insights into elasmobranch evolution and the origin of vertebrates.</title>
        <authorList>
            <person name="Hara Y"/>
            <person name="Yamaguchi K"/>
            <person name="Onimaru K"/>
            <person name="Kadota M"/>
            <person name="Koyanagi M"/>
            <person name="Keeley SD"/>
            <person name="Tatsumi K"/>
            <person name="Tanaka K"/>
            <person name="Motone F"/>
            <person name="Kageyama Y"/>
            <person name="Nozu R"/>
            <person name="Adachi N"/>
            <person name="Nishimura O"/>
            <person name="Nakagawa R"/>
            <person name="Tanegashima C"/>
            <person name="Kiyatake I"/>
            <person name="Matsumoto R"/>
            <person name="Murakumo K"/>
            <person name="Nishida K"/>
            <person name="Terakita A"/>
            <person name="Kuratani S"/>
            <person name="Sato K"/>
            <person name="Hyodo S Kuraku.S."/>
        </authorList>
    </citation>
    <scope>NUCLEOTIDE SEQUENCE [LARGE SCALE GENOMIC DNA]</scope>
</reference>
<feature type="domain" description="EF-hand" evidence="7">
    <location>
        <begin position="194"/>
        <end position="229"/>
    </location>
</feature>
<evidence type="ECO:0000259" key="7">
    <source>
        <dbReference type="PROSITE" id="PS50222"/>
    </source>
</evidence>
<evidence type="ECO:0000313" key="8">
    <source>
        <dbReference type="EMBL" id="GCC21846.1"/>
    </source>
</evidence>
<evidence type="ECO:0000256" key="5">
    <source>
        <dbReference type="ARBA" id="ARBA00038202"/>
    </source>
</evidence>
<feature type="domain" description="EF-hand" evidence="7">
    <location>
        <begin position="230"/>
        <end position="265"/>
    </location>
</feature>
<dbReference type="PROSITE" id="PS50222">
    <property type="entry name" value="EF_HAND_2"/>
    <property type="match status" value="6"/>
</dbReference>
<dbReference type="STRING" id="137246.A0A401RUQ7"/>
<evidence type="ECO:0000256" key="6">
    <source>
        <dbReference type="ARBA" id="ARBA00044117"/>
    </source>
</evidence>
<feature type="domain" description="EF-hand" evidence="7">
    <location>
        <begin position="62"/>
        <end position="97"/>
    </location>
</feature>
<evidence type="ECO:0000256" key="1">
    <source>
        <dbReference type="ARBA" id="ARBA00022723"/>
    </source>
</evidence>
<dbReference type="Pfam" id="PF13499">
    <property type="entry name" value="EF-hand_7"/>
    <property type="match status" value="3"/>
</dbReference>
<dbReference type="Pfam" id="PF13833">
    <property type="entry name" value="EF-hand_8"/>
    <property type="match status" value="1"/>
</dbReference>
<evidence type="ECO:0000256" key="3">
    <source>
        <dbReference type="ARBA" id="ARBA00022837"/>
    </source>
</evidence>
<dbReference type="SMART" id="SM00054">
    <property type="entry name" value="EFh"/>
    <property type="match status" value="6"/>
</dbReference>
<dbReference type="PROSITE" id="PS00018">
    <property type="entry name" value="EF_HAND_1"/>
    <property type="match status" value="1"/>
</dbReference>
<evidence type="ECO:0000313" key="9">
    <source>
        <dbReference type="Proteomes" id="UP000287033"/>
    </source>
</evidence>
<dbReference type="EMBL" id="BEZZ01002499">
    <property type="protein sequence ID" value="GCC21846.1"/>
    <property type="molecule type" value="Genomic_DNA"/>
</dbReference>
<dbReference type="InterPro" id="IPR018247">
    <property type="entry name" value="EF_Hand_1_Ca_BS"/>
</dbReference>
<evidence type="ECO:0000256" key="2">
    <source>
        <dbReference type="ARBA" id="ARBA00022737"/>
    </source>
</evidence>
<keyword evidence="3" id="KW-0106">Calcium</keyword>
<name>A0A401RUQ7_CHIPU</name>
<dbReference type="PANTHER" id="PTHR23048:SF57">
    <property type="entry name" value="TROPONIN C2, FAST SKELETAL TYPE"/>
    <property type="match status" value="1"/>
</dbReference>
<dbReference type="Proteomes" id="UP000287033">
    <property type="component" value="Unassembled WGS sequence"/>
</dbReference>
<comment type="caution">
    <text evidence="8">The sequence shown here is derived from an EMBL/GenBank/DDBJ whole genome shotgun (WGS) entry which is preliminary data.</text>
</comment>
<dbReference type="OrthoDB" id="26525at2759"/>
<dbReference type="GO" id="GO:0016460">
    <property type="term" value="C:myosin II complex"/>
    <property type="evidence" value="ECO:0007669"/>
    <property type="project" value="TreeGrafter"/>
</dbReference>
<gene>
    <name evidence="8" type="ORF">chiPu_0020295</name>
</gene>
<accession>A0A401RUQ7</accession>
<keyword evidence="9" id="KW-1185">Reference proteome</keyword>
<proteinExistence type="inferred from homology"/>
<comment type="similarity">
    <text evidence="5">Belongs to the troponin C family.</text>
</comment>
<keyword evidence="1" id="KW-0479">Metal-binding</keyword>
<evidence type="ECO:0000256" key="4">
    <source>
        <dbReference type="ARBA" id="ARBA00023179"/>
    </source>
</evidence>